<dbReference type="PANTHER" id="PTHR48050">
    <property type="entry name" value="STEROL 3-BETA-GLUCOSYLTRANSFERASE"/>
    <property type="match status" value="1"/>
</dbReference>
<dbReference type="SUPFAM" id="SSF53756">
    <property type="entry name" value="UDP-Glycosyltransferase/glycogen phosphorylase"/>
    <property type="match status" value="1"/>
</dbReference>
<dbReference type="GO" id="GO:0008194">
    <property type="term" value="F:UDP-glycosyltransferase activity"/>
    <property type="evidence" value="ECO:0007669"/>
    <property type="project" value="InterPro"/>
</dbReference>
<dbReference type="AlphaFoldDB" id="A0A1I7D550"/>
<dbReference type="InterPro" id="IPR050426">
    <property type="entry name" value="Glycosyltransferase_28"/>
</dbReference>
<dbReference type="STRING" id="1296565.SAMN05660657_05326"/>
<feature type="domain" description="Erythromycin biosynthesis protein CIII-like C-terminal" evidence="2">
    <location>
        <begin position="298"/>
        <end position="391"/>
    </location>
</feature>
<proteinExistence type="predicted"/>
<dbReference type="InterPro" id="IPR004276">
    <property type="entry name" value="GlycoTrans_28_N"/>
</dbReference>
<evidence type="ECO:0000313" key="4">
    <source>
        <dbReference type="Proteomes" id="UP000199546"/>
    </source>
</evidence>
<sequence>MKRVVLVAVGSQGDVEPCLALGRGLIDAGWSVRLGALAPFGARAAALGLEFHSLGELPARFRASRRRRPTFSGVLGRVLFWSVYQRLLAGYLPAFEEVCRGADVIVHTGLAFPAYHLAESRGIPCAALSFVPGAATAAFAHPLFAGERLSFGPRRNLASYAVEQQLMTQSTARLVAPWRRRLGLAPVARGRLRAHRWEHTDALLCAVSPALLPRPADWGPRVHQTGFLHAVDAPPRPELRAFLDADDAPVYVGFGSMTARDGERTAQAVAVALGRLGLRGVLARGWGGLAPERAPHLCVVDDVPHGWLFERVRAVVHHGGAGTTAAALRAGRVSVVVPFDYDQRFWARLLAERGLGPAPLPREQLDANTLERRLRSALETPSYAAHLAPLAGALRHEDGVREAIRVLESLVEPRSRGA</sequence>
<dbReference type="PANTHER" id="PTHR48050:SF13">
    <property type="entry name" value="STEROL 3-BETA-GLUCOSYLTRANSFERASE UGT80A2"/>
    <property type="match status" value="1"/>
</dbReference>
<dbReference type="GO" id="GO:0033072">
    <property type="term" value="P:vancomycin biosynthetic process"/>
    <property type="evidence" value="ECO:0007669"/>
    <property type="project" value="UniProtKB-ARBA"/>
</dbReference>
<accession>A0A1I7D550</accession>
<evidence type="ECO:0000313" key="3">
    <source>
        <dbReference type="EMBL" id="SFU06862.1"/>
    </source>
</evidence>
<evidence type="ECO:0000259" key="1">
    <source>
        <dbReference type="Pfam" id="PF03033"/>
    </source>
</evidence>
<dbReference type="GO" id="GO:0016758">
    <property type="term" value="F:hexosyltransferase activity"/>
    <property type="evidence" value="ECO:0007669"/>
    <property type="project" value="InterPro"/>
</dbReference>
<dbReference type="InterPro" id="IPR002213">
    <property type="entry name" value="UDP_glucos_trans"/>
</dbReference>
<organism evidence="3 4">
    <name type="scientific">Geodermatophilus amargosae</name>
    <dbReference type="NCBI Taxonomy" id="1296565"/>
    <lineage>
        <taxon>Bacteria</taxon>
        <taxon>Bacillati</taxon>
        <taxon>Actinomycetota</taxon>
        <taxon>Actinomycetes</taxon>
        <taxon>Geodermatophilales</taxon>
        <taxon>Geodermatophilaceae</taxon>
        <taxon>Geodermatophilus</taxon>
    </lineage>
</organism>
<dbReference type="GO" id="GO:0005975">
    <property type="term" value="P:carbohydrate metabolic process"/>
    <property type="evidence" value="ECO:0007669"/>
    <property type="project" value="InterPro"/>
</dbReference>
<reference evidence="4" key="1">
    <citation type="submission" date="2016-10" db="EMBL/GenBank/DDBJ databases">
        <authorList>
            <person name="Varghese N."/>
            <person name="Submissions S."/>
        </authorList>
    </citation>
    <scope>NUCLEOTIDE SEQUENCE [LARGE SCALE GENOMIC DNA]</scope>
    <source>
        <strain evidence="4">DSM 46136</strain>
    </source>
</reference>
<dbReference type="EMBL" id="FPBA01000034">
    <property type="protein sequence ID" value="SFU06862.1"/>
    <property type="molecule type" value="Genomic_DNA"/>
</dbReference>
<keyword evidence="3" id="KW-0808">Transferase</keyword>
<dbReference type="Proteomes" id="UP000199546">
    <property type="component" value="Unassembled WGS sequence"/>
</dbReference>
<protein>
    <submittedName>
        <fullName evidence="3">UDP:flavonoid glycosyltransferase YjiC, YdhE family</fullName>
    </submittedName>
</protein>
<dbReference type="CDD" id="cd03784">
    <property type="entry name" value="GT1_Gtf-like"/>
    <property type="match status" value="1"/>
</dbReference>
<feature type="domain" description="Glycosyltransferase family 28 N-terminal" evidence="1">
    <location>
        <begin position="4"/>
        <end position="139"/>
    </location>
</feature>
<dbReference type="Gene3D" id="3.40.50.2000">
    <property type="entry name" value="Glycogen Phosphorylase B"/>
    <property type="match status" value="2"/>
</dbReference>
<name>A0A1I7D550_9ACTN</name>
<dbReference type="InterPro" id="IPR010610">
    <property type="entry name" value="EryCIII-like_C"/>
</dbReference>
<dbReference type="Pfam" id="PF06722">
    <property type="entry name" value="EryCIII-like_C"/>
    <property type="match status" value="1"/>
</dbReference>
<keyword evidence="4" id="KW-1185">Reference proteome</keyword>
<dbReference type="Pfam" id="PF03033">
    <property type="entry name" value="Glyco_transf_28"/>
    <property type="match status" value="1"/>
</dbReference>
<dbReference type="FunFam" id="3.40.50.2000:FF:000009">
    <property type="entry name" value="Sterol 3-beta-glucosyltransferase UGT80A2"/>
    <property type="match status" value="1"/>
</dbReference>
<gene>
    <name evidence="3" type="ORF">SAMN05660657_05326</name>
</gene>
<evidence type="ECO:0000259" key="2">
    <source>
        <dbReference type="Pfam" id="PF06722"/>
    </source>
</evidence>